<comment type="caution">
    <text evidence="1">The sequence shown here is derived from an EMBL/GenBank/DDBJ whole genome shotgun (WGS) entry which is preliminary data.</text>
</comment>
<accession>A0A151APC6</accession>
<dbReference type="Proteomes" id="UP000075374">
    <property type="component" value="Unassembled WGS sequence"/>
</dbReference>
<gene>
    <name evidence="1" type="ORF">CLCOL_07170</name>
</gene>
<dbReference type="STRING" id="1121305.CLCOL_07170"/>
<dbReference type="RefSeq" id="WP_061857638.1">
    <property type="nucleotide sequence ID" value="NZ_LTBB01000003.1"/>
</dbReference>
<dbReference type="EMBL" id="LTBB01000003">
    <property type="protein sequence ID" value="KYH29486.1"/>
    <property type="molecule type" value="Genomic_DNA"/>
</dbReference>
<dbReference type="AlphaFoldDB" id="A0A151APC6"/>
<evidence type="ECO:0000313" key="1">
    <source>
        <dbReference type="EMBL" id="KYH29486.1"/>
    </source>
</evidence>
<keyword evidence="2" id="KW-1185">Reference proteome</keyword>
<reference evidence="1 2" key="1">
    <citation type="submission" date="2016-02" db="EMBL/GenBank/DDBJ databases">
        <title>Genome sequence of Clostridium colicanis DSM 13634.</title>
        <authorList>
            <person name="Poehlein A."/>
            <person name="Daniel R."/>
        </authorList>
    </citation>
    <scope>NUCLEOTIDE SEQUENCE [LARGE SCALE GENOMIC DNA]</scope>
    <source>
        <strain evidence="1 2">DSM 13634</strain>
    </source>
</reference>
<organism evidence="1 2">
    <name type="scientific">Clostridium colicanis DSM 13634</name>
    <dbReference type="NCBI Taxonomy" id="1121305"/>
    <lineage>
        <taxon>Bacteria</taxon>
        <taxon>Bacillati</taxon>
        <taxon>Bacillota</taxon>
        <taxon>Clostridia</taxon>
        <taxon>Eubacteriales</taxon>
        <taxon>Clostridiaceae</taxon>
        <taxon>Clostridium</taxon>
    </lineage>
</organism>
<name>A0A151APC6_9CLOT</name>
<evidence type="ECO:0000313" key="2">
    <source>
        <dbReference type="Proteomes" id="UP000075374"/>
    </source>
</evidence>
<dbReference type="PATRIC" id="fig|1121305.3.peg.726"/>
<proteinExistence type="predicted"/>
<protein>
    <submittedName>
        <fullName evidence="1">Uncharacterized protein</fullName>
    </submittedName>
</protein>
<sequence>MYVTKLYKSGNIQWKRNYKRNNDIGLIEELDSREYILGLLNYSENFEEPGYPEIFYNAIVKLDDKGNEE</sequence>